<dbReference type="InterPro" id="IPR031367">
    <property type="entry name" value="CCDC24"/>
</dbReference>
<feature type="compositionally biased region" description="Polar residues" evidence="1">
    <location>
        <begin position="306"/>
        <end position="315"/>
    </location>
</feature>
<accession>A0A9B0T6E4</accession>
<evidence type="ECO:0000313" key="2">
    <source>
        <dbReference type="Proteomes" id="UP000504623"/>
    </source>
</evidence>
<dbReference type="OrthoDB" id="6022633at2759"/>
<dbReference type="Pfam" id="PF15669">
    <property type="entry name" value="CCDC24"/>
    <property type="match status" value="1"/>
</dbReference>
<proteinExistence type="predicted"/>
<dbReference type="Proteomes" id="UP000504623">
    <property type="component" value="Unplaced"/>
</dbReference>
<dbReference type="RefSeq" id="XP_006839905.1">
    <property type="nucleotide sequence ID" value="XM_006839842.1"/>
</dbReference>
<organism evidence="2 3">
    <name type="scientific">Chrysochloris asiatica</name>
    <name type="common">Cape golden mole</name>
    <dbReference type="NCBI Taxonomy" id="185453"/>
    <lineage>
        <taxon>Eukaryota</taxon>
        <taxon>Metazoa</taxon>
        <taxon>Chordata</taxon>
        <taxon>Craniata</taxon>
        <taxon>Vertebrata</taxon>
        <taxon>Euteleostomi</taxon>
        <taxon>Mammalia</taxon>
        <taxon>Eutheria</taxon>
        <taxon>Afrotheria</taxon>
        <taxon>Chrysochloridae</taxon>
        <taxon>Chrysochlorinae</taxon>
        <taxon>Chrysochloris</taxon>
    </lineage>
</organism>
<sequence length="329" mass="36556">MPQEFLSLWQLVEEHVPLLERPEVKRILGESEVDLNLELRAEVALLRKLLQEARSSQALGSCPTSSSCSLLAPPPLISDLVRQELRQLLQGLRHKAICEGRDQAQAWAQYSPRVVHFALEELRCHPPEQEILGMRAGVPSSTHGDLSVIRDQLNVANIDQVARRLRGLLEEECRTLEREISILQGCLEEEYTRPSQPSEATLEPTLAELQEQKKFMEQDLQAPLGPFFVSPSHRPRPSGCPLPLDAKAMRSSIRRSRPFLCPHEAAGALVGPLQCHLPTPPSKCCPPSRGQATTCRWGRQLRFSTREGSVPTAVSNVAPKAPPKGLVSK</sequence>
<keyword evidence="2" id="KW-1185">Reference proteome</keyword>
<reference evidence="3" key="1">
    <citation type="submission" date="2025-08" db="UniProtKB">
        <authorList>
            <consortium name="RefSeq"/>
        </authorList>
    </citation>
    <scope>IDENTIFICATION</scope>
    <source>
        <tissue evidence="3">Spleen</tissue>
    </source>
</reference>
<protein>
    <submittedName>
        <fullName evidence="3">Coiled-coil domain-containing protein 24</fullName>
    </submittedName>
</protein>
<evidence type="ECO:0000313" key="3">
    <source>
        <dbReference type="RefSeq" id="XP_006839905.1"/>
    </source>
</evidence>
<dbReference type="PANTHER" id="PTHR28601:SF1">
    <property type="entry name" value="COILED-COIL DOMAIN-CONTAINING PROTEIN 24"/>
    <property type="match status" value="1"/>
</dbReference>
<dbReference type="PANTHER" id="PTHR28601">
    <property type="entry name" value="COILED-COIL DOMAIN-CONTAINING PROTEIN 24"/>
    <property type="match status" value="1"/>
</dbReference>
<dbReference type="GeneID" id="102817722"/>
<dbReference type="AlphaFoldDB" id="A0A9B0T6E4"/>
<gene>
    <name evidence="3" type="primary">CCDC24</name>
</gene>
<dbReference type="CTD" id="149473"/>
<feature type="region of interest" description="Disordered" evidence="1">
    <location>
        <begin position="306"/>
        <end position="329"/>
    </location>
</feature>
<evidence type="ECO:0000256" key="1">
    <source>
        <dbReference type="SAM" id="MobiDB-lite"/>
    </source>
</evidence>
<name>A0A9B0T6E4_CHRAS</name>